<accession>A0ABP5F1E0</accession>
<feature type="transmembrane region" description="Helical" evidence="1">
    <location>
        <begin position="461"/>
        <end position="480"/>
    </location>
</feature>
<dbReference type="EMBL" id="BAAAQN010000002">
    <property type="protein sequence ID" value="GAA2013120.1"/>
    <property type="molecule type" value="Genomic_DNA"/>
</dbReference>
<dbReference type="Proteomes" id="UP001500751">
    <property type="component" value="Unassembled WGS sequence"/>
</dbReference>
<name>A0ABP5F1E0_9ACTN</name>
<keyword evidence="1" id="KW-1133">Transmembrane helix</keyword>
<proteinExistence type="predicted"/>
<comment type="caution">
    <text evidence="2">The sequence shown here is derived from an EMBL/GenBank/DDBJ whole genome shotgun (WGS) entry which is preliminary data.</text>
</comment>
<keyword evidence="1" id="KW-0812">Transmembrane</keyword>
<feature type="transmembrane region" description="Helical" evidence="1">
    <location>
        <begin position="347"/>
        <end position="367"/>
    </location>
</feature>
<evidence type="ECO:0000313" key="3">
    <source>
        <dbReference type="Proteomes" id="UP001500751"/>
    </source>
</evidence>
<protein>
    <submittedName>
        <fullName evidence="2">Uncharacterized protein</fullName>
    </submittedName>
</protein>
<organism evidence="2 3">
    <name type="scientific">Catenulispora yoronensis</name>
    <dbReference type="NCBI Taxonomy" id="450799"/>
    <lineage>
        <taxon>Bacteria</taxon>
        <taxon>Bacillati</taxon>
        <taxon>Actinomycetota</taxon>
        <taxon>Actinomycetes</taxon>
        <taxon>Catenulisporales</taxon>
        <taxon>Catenulisporaceae</taxon>
        <taxon>Catenulispora</taxon>
    </lineage>
</organism>
<evidence type="ECO:0000256" key="1">
    <source>
        <dbReference type="SAM" id="Phobius"/>
    </source>
</evidence>
<feature type="transmembrane region" description="Helical" evidence="1">
    <location>
        <begin position="186"/>
        <end position="206"/>
    </location>
</feature>
<feature type="transmembrane region" description="Helical" evidence="1">
    <location>
        <begin position="164"/>
        <end position="180"/>
    </location>
</feature>
<feature type="transmembrane region" description="Helical" evidence="1">
    <location>
        <begin position="324"/>
        <end position="341"/>
    </location>
</feature>
<feature type="transmembrane region" description="Helical" evidence="1">
    <location>
        <begin position="259"/>
        <end position="281"/>
    </location>
</feature>
<keyword evidence="3" id="KW-1185">Reference proteome</keyword>
<evidence type="ECO:0000313" key="2">
    <source>
        <dbReference type="EMBL" id="GAA2013120.1"/>
    </source>
</evidence>
<sequence>MITDTFLAEPDAAEPLPGRESSADGAPGWLARQLRRDLFGVRLGVLLLIFPMFVVTMWMQVNDRHEWNHPPDSRYYLPMISLDMGHSLGDSVRIEREISPDWSLAPWYFADNDPTWQMVRTRVMYPVLSVPFVWTMGMSAGAMVIPIFGDVLFLWVTARVLQRLYGPAVALAIAGMFSFVQPIWGFSWAGTDTLAMGMAAVIVANLPIERRIGKANLVWLGAFTLFIALTRQVGVLAPAMAGAGWLWALVRERSWRNRWTGSFAVTAAVMGIAQVAMMTMAKTDTAGVIGRGQTTTWGVFRQFIHYLKVVTQQATTYMWHSDRILYALLIAAGITVVVRFASDAAAVFVGAVGATYLITAGIGFSSLMRYEMMMFPAAAVAAGSLVSQVLGDRPGTAFAPAPAPAAVHGRGPSGRTAAWTGAVTGTVAPVLARTYGSAAATPVGRWLGLDRPRPDRWKPQLLLNSAVLAAVIGITAAGSWSSGAPAPASPSFAAAQGGHDYAVTPLAKPGAEVTLKAAFTQAALAAQNRSGLQGGFDWVHEIRYRPLSPDQPGWADRDPDGTAITHVNATGQDLWMQEGFGNGITLNQTVVPDTLRIVERQTTAYGEDVVFTVKDKAGVEHRGTATTLYPIWDAKATGIVTALVFDPS</sequence>
<feature type="transmembrane region" description="Helical" evidence="1">
    <location>
        <begin position="39"/>
        <end position="61"/>
    </location>
</feature>
<reference evidence="3" key="1">
    <citation type="journal article" date="2019" name="Int. J. Syst. Evol. Microbiol.">
        <title>The Global Catalogue of Microorganisms (GCM) 10K type strain sequencing project: providing services to taxonomists for standard genome sequencing and annotation.</title>
        <authorList>
            <consortium name="The Broad Institute Genomics Platform"/>
            <consortium name="The Broad Institute Genome Sequencing Center for Infectious Disease"/>
            <person name="Wu L."/>
            <person name="Ma J."/>
        </authorList>
    </citation>
    <scope>NUCLEOTIDE SEQUENCE [LARGE SCALE GENOMIC DNA]</scope>
    <source>
        <strain evidence="3">JCM 16014</strain>
    </source>
</reference>
<dbReference type="RefSeq" id="WP_344663779.1">
    <property type="nucleotide sequence ID" value="NZ_BAAAQN010000002.1"/>
</dbReference>
<feature type="transmembrane region" description="Helical" evidence="1">
    <location>
        <begin position="218"/>
        <end position="247"/>
    </location>
</feature>
<keyword evidence="1" id="KW-0472">Membrane</keyword>
<gene>
    <name evidence="2" type="ORF">GCM10009839_04710</name>
</gene>
<feature type="transmembrane region" description="Helical" evidence="1">
    <location>
        <begin position="132"/>
        <end position="157"/>
    </location>
</feature>